<dbReference type="CDD" id="cd03132">
    <property type="entry name" value="GATase1_catalase"/>
    <property type="match status" value="1"/>
</dbReference>
<evidence type="ECO:0000256" key="9">
    <source>
        <dbReference type="ARBA" id="ARBA00023324"/>
    </source>
</evidence>
<feature type="domain" description="Catalase core" evidence="11">
    <location>
        <begin position="39"/>
        <end position="440"/>
    </location>
</feature>
<dbReference type="InterPro" id="IPR024712">
    <property type="entry name" value="Catalase_clade2"/>
</dbReference>
<accession>A0A7R8ALS9</accession>
<dbReference type="GO" id="GO:0006979">
    <property type="term" value="P:response to oxidative stress"/>
    <property type="evidence" value="ECO:0007669"/>
    <property type="project" value="InterPro"/>
</dbReference>
<keyword evidence="9" id="KW-0376">Hydrogen peroxide</keyword>
<keyword evidence="7" id="KW-0560">Oxidoreductase</keyword>
<keyword evidence="13" id="KW-1185">Reference proteome</keyword>
<evidence type="ECO:0000256" key="2">
    <source>
        <dbReference type="ARBA" id="ARBA00005329"/>
    </source>
</evidence>
<dbReference type="PANTHER" id="PTHR42821">
    <property type="entry name" value="CATALASE"/>
    <property type="match status" value="1"/>
</dbReference>
<evidence type="ECO:0000313" key="12">
    <source>
        <dbReference type="EMBL" id="BCS23621.1"/>
    </source>
</evidence>
<dbReference type="InterPro" id="IPR011614">
    <property type="entry name" value="Catalase_core"/>
</dbReference>
<dbReference type="OrthoDB" id="6880011at2759"/>
<dbReference type="Gene3D" id="1.20.1370.20">
    <property type="match status" value="1"/>
</dbReference>
<proteinExistence type="inferred from homology"/>
<dbReference type="EMBL" id="AP024446">
    <property type="protein sequence ID" value="BCS23621.1"/>
    <property type="molecule type" value="Genomic_DNA"/>
</dbReference>
<feature type="compositionally biased region" description="Basic and acidic residues" evidence="10">
    <location>
        <begin position="456"/>
        <end position="469"/>
    </location>
</feature>
<dbReference type="PRINTS" id="PR00067">
    <property type="entry name" value="CATALASE"/>
</dbReference>
<evidence type="ECO:0000256" key="7">
    <source>
        <dbReference type="ARBA" id="ARBA00023002"/>
    </source>
</evidence>
<evidence type="ECO:0000256" key="4">
    <source>
        <dbReference type="ARBA" id="ARBA00022559"/>
    </source>
</evidence>
<feature type="region of interest" description="Disordered" evidence="10">
    <location>
        <begin position="443"/>
        <end position="469"/>
    </location>
</feature>
<evidence type="ECO:0000256" key="8">
    <source>
        <dbReference type="ARBA" id="ARBA00023004"/>
    </source>
</evidence>
<evidence type="ECO:0000256" key="10">
    <source>
        <dbReference type="SAM" id="MobiDB-lite"/>
    </source>
</evidence>
<sequence length="748" mass="84024">MDRLAIARGPEDAADVSDNQKLLDLAEDTVDINAESNMTTDAGASILPKRQRNYERSSHIVVPVDAVEKIQHFNGERIPERAVYARGTGAFGNFRLIQSAEDVTMAGILCDMSRTTPVFARFSNLTGSAGSSDTCRDVRGFAVKMYTTEGNWDMLCQNIPVSPVRDGDDFSDFSEFNAPGLDASCLKTTVHSIKPEPHTGLSYGHLGHNNFWDFVTLHPESVHMALWLMSDHGIPRSYRMMKGFGVHTFTTVNKQAQRHYVRFQWIPTLGTRFLHPDEAVKLAGHDPDYYRRDLRVSIANKCYPKWNLAIQAIPETEAGDMEFDIFDPTRVWPEDRVPLRIIGVVELNHNVDEMFSQVEQAAFRPTNLVPGMGISPEPLLQYRALAYADAQARRVGSNVAELPVNRPCCPVLNHNRDGEMRLRITRGSVNYWPNRFWACPPDSNSLPTSRESTGPKLRDHHTETPTDNRLDSDQLKSFINSLDDIERKHITASLTLSLGYCDDPTVPERFLNQQMVKIDQDIARCIAEALGVELQNIHRPAEAQEHQTAHLKTLPSVINNHSRSLRVAVFVDNGYDKDDLEAGISSLQAAGCFTYVISSTPAKVFHAGADPIHSTGLRPDHSFLTRQSTEFDGLFVPGGLHIYELARKPSVRSWVSETFWHFKPIGITGNAVKLVRDALSTVPDIELATDDTTTVDWYGIVSTIEKVRPYSVLDVAASHPRSDFVCLFHNRICERSIRQRERKFGYLL</sequence>
<dbReference type="Gene3D" id="2.40.180.10">
    <property type="entry name" value="Catalase core domain"/>
    <property type="match status" value="1"/>
</dbReference>
<dbReference type="PROSITE" id="PS51402">
    <property type="entry name" value="CATALASE_3"/>
    <property type="match status" value="1"/>
</dbReference>
<dbReference type="Proteomes" id="UP000654913">
    <property type="component" value="Chromosome 4"/>
</dbReference>
<dbReference type="GeneID" id="64973626"/>
<dbReference type="GO" id="GO:0005829">
    <property type="term" value="C:cytosol"/>
    <property type="evidence" value="ECO:0007669"/>
    <property type="project" value="TreeGrafter"/>
</dbReference>
<dbReference type="InterPro" id="IPR043156">
    <property type="entry name" value="Catalase_clade2_helical"/>
</dbReference>
<protein>
    <recommendedName>
        <fullName evidence="3">catalase</fullName>
        <ecNumber evidence="3">1.11.1.6</ecNumber>
    </recommendedName>
</protein>
<comment type="similarity">
    <text evidence="2">Belongs to the catalase family.</text>
</comment>
<gene>
    <name evidence="12" type="ORF">APUU_40065A</name>
</gene>
<dbReference type="GO" id="GO:0020037">
    <property type="term" value="F:heme binding"/>
    <property type="evidence" value="ECO:0007669"/>
    <property type="project" value="InterPro"/>
</dbReference>
<dbReference type="GO" id="GO:0042744">
    <property type="term" value="P:hydrogen peroxide catabolic process"/>
    <property type="evidence" value="ECO:0007669"/>
    <property type="project" value="UniProtKB-KW"/>
</dbReference>
<dbReference type="PANTHER" id="PTHR42821:SF1">
    <property type="entry name" value="CATALASE-B"/>
    <property type="match status" value="1"/>
</dbReference>
<dbReference type="KEGG" id="apuu:APUU_40065A"/>
<dbReference type="RefSeq" id="XP_041555815.1">
    <property type="nucleotide sequence ID" value="XM_041703095.1"/>
</dbReference>
<comment type="cofactor">
    <cofactor evidence="1">
        <name>heme</name>
        <dbReference type="ChEBI" id="CHEBI:30413"/>
    </cofactor>
</comment>
<evidence type="ECO:0000256" key="5">
    <source>
        <dbReference type="ARBA" id="ARBA00022617"/>
    </source>
</evidence>
<dbReference type="GO" id="GO:0004096">
    <property type="term" value="F:catalase activity"/>
    <property type="evidence" value="ECO:0007669"/>
    <property type="project" value="UniProtKB-EC"/>
</dbReference>
<dbReference type="InterPro" id="IPR018028">
    <property type="entry name" value="Catalase"/>
</dbReference>
<dbReference type="GO" id="GO:0046872">
    <property type="term" value="F:metal ion binding"/>
    <property type="evidence" value="ECO:0007669"/>
    <property type="project" value="UniProtKB-KW"/>
</dbReference>
<dbReference type="EC" id="1.11.1.6" evidence="3"/>
<dbReference type="InterPro" id="IPR020835">
    <property type="entry name" value="Catalase_sf"/>
</dbReference>
<name>A0A7R8ALS9_9EURO</name>
<dbReference type="InterPro" id="IPR029062">
    <property type="entry name" value="Class_I_gatase-like"/>
</dbReference>
<evidence type="ECO:0000256" key="3">
    <source>
        <dbReference type="ARBA" id="ARBA00012314"/>
    </source>
</evidence>
<evidence type="ECO:0000256" key="1">
    <source>
        <dbReference type="ARBA" id="ARBA00001971"/>
    </source>
</evidence>
<feature type="compositionally biased region" description="Polar residues" evidence="10">
    <location>
        <begin position="443"/>
        <end position="452"/>
    </location>
</feature>
<keyword evidence="6" id="KW-0479">Metal-binding</keyword>
<evidence type="ECO:0000256" key="6">
    <source>
        <dbReference type="ARBA" id="ARBA00022723"/>
    </source>
</evidence>
<reference evidence="12" key="2">
    <citation type="submission" date="2021-02" db="EMBL/GenBank/DDBJ databases">
        <title>Aspergillus puulaauensis MK2 genome sequence.</title>
        <authorList>
            <person name="Futagami T."/>
            <person name="Mori K."/>
            <person name="Kadooka C."/>
            <person name="Tanaka T."/>
        </authorList>
    </citation>
    <scope>NUCLEOTIDE SEQUENCE</scope>
    <source>
        <strain evidence="12">MK2</strain>
    </source>
</reference>
<dbReference type="InterPro" id="IPR041399">
    <property type="entry name" value="Catalase_large_C"/>
</dbReference>
<keyword evidence="4" id="KW-0575">Peroxidase</keyword>
<dbReference type="SUPFAM" id="SSF56634">
    <property type="entry name" value="Heme-dependent catalase-like"/>
    <property type="match status" value="1"/>
</dbReference>
<reference evidence="12" key="1">
    <citation type="submission" date="2021-01" db="EMBL/GenBank/DDBJ databases">
        <authorList>
            <consortium name="Aspergillus puulaauensis MK2 genome sequencing consortium"/>
            <person name="Kazuki M."/>
            <person name="Futagami T."/>
        </authorList>
    </citation>
    <scope>NUCLEOTIDE SEQUENCE</scope>
    <source>
        <strain evidence="12">MK2</strain>
    </source>
</reference>
<dbReference type="SUPFAM" id="SSF52317">
    <property type="entry name" value="Class I glutamine amidotransferase-like"/>
    <property type="match status" value="1"/>
</dbReference>
<dbReference type="Pfam" id="PF00199">
    <property type="entry name" value="Catalase"/>
    <property type="match status" value="1"/>
</dbReference>
<keyword evidence="8" id="KW-0408">Iron</keyword>
<dbReference type="AlphaFoldDB" id="A0A7R8ALS9"/>
<dbReference type="SMART" id="SM01060">
    <property type="entry name" value="Catalase"/>
    <property type="match status" value="1"/>
</dbReference>
<evidence type="ECO:0000313" key="13">
    <source>
        <dbReference type="Proteomes" id="UP000654913"/>
    </source>
</evidence>
<dbReference type="Gene3D" id="3.40.50.880">
    <property type="match status" value="1"/>
</dbReference>
<evidence type="ECO:0000259" key="11">
    <source>
        <dbReference type="SMART" id="SM01060"/>
    </source>
</evidence>
<organism evidence="12 13">
    <name type="scientific">Aspergillus puulaauensis</name>
    <dbReference type="NCBI Taxonomy" id="1220207"/>
    <lineage>
        <taxon>Eukaryota</taxon>
        <taxon>Fungi</taxon>
        <taxon>Dikarya</taxon>
        <taxon>Ascomycota</taxon>
        <taxon>Pezizomycotina</taxon>
        <taxon>Eurotiomycetes</taxon>
        <taxon>Eurotiomycetidae</taxon>
        <taxon>Eurotiales</taxon>
        <taxon>Aspergillaceae</taxon>
        <taxon>Aspergillus</taxon>
    </lineage>
</organism>
<keyword evidence="5" id="KW-0349">Heme</keyword>